<evidence type="ECO:0000313" key="3">
    <source>
        <dbReference type="EMBL" id="OEJ77281.1"/>
    </source>
</evidence>
<dbReference type="AlphaFoldDB" id="A0A1E5QRL7"/>
<gene>
    <name evidence="3" type="ORF">BH720_00065</name>
</gene>
<dbReference type="SUPFAM" id="SSF48452">
    <property type="entry name" value="TPR-like"/>
    <property type="match status" value="2"/>
</dbReference>
<dbReference type="NCBIfam" id="NF041522">
    <property type="entry name" value="TPR_sll0314"/>
    <property type="match status" value="1"/>
</dbReference>
<reference evidence="3" key="1">
    <citation type="submission" date="2016-09" db="EMBL/GenBank/DDBJ databases">
        <title>Draft genome of thermotolerant cyanobacterium Desertifilum sp. strain IPPAS B-1220.</title>
        <authorList>
            <person name="Sinetova M.A."/>
            <person name="Bolakhan K."/>
            <person name="Zayadan B.K."/>
            <person name="Mironov K.S."/>
            <person name="Ustinova V."/>
            <person name="Kupriyanova E.V."/>
            <person name="Sidorov R.A."/>
            <person name="Skrypnik A.N."/>
            <person name="Gogoleva N.E."/>
            <person name="Gogolev Y.V."/>
            <person name="Los D.A."/>
        </authorList>
    </citation>
    <scope>NUCLEOTIDE SEQUENCE [LARGE SCALE GENOMIC DNA]</scope>
    <source>
        <strain evidence="3">IPPAS B-1220</strain>
    </source>
</reference>
<feature type="chain" id="PRO_5009184449" evidence="2">
    <location>
        <begin position="41"/>
        <end position="329"/>
    </location>
</feature>
<evidence type="ECO:0000256" key="2">
    <source>
        <dbReference type="SAM" id="SignalP"/>
    </source>
</evidence>
<feature type="signal peptide" evidence="2">
    <location>
        <begin position="1"/>
        <end position="40"/>
    </location>
</feature>
<dbReference type="SMART" id="SM00028">
    <property type="entry name" value="TPR"/>
    <property type="match status" value="2"/>
</dbReference>
<organism evidence="3">
    <name type="scientific">Desertifilum tharense IPPAS B-1220</name>
    <dbReference type="NCBI Taxonomy" id="1781255"/>
    <lineage>
        <taxon>Bacteria</taxon>
        <taxon>Bacillati</taxon>
        <taxon>Cyanobacteriota</taxon>
        <taxon>Cyanophyceae</taxon>
        <taxon>Desertifilales</taxon>
        <taxon>Desertifilaceae</taxon>
        <taxon>Desertifilum</taxon>
    </lineage>
</organism>
<keyword evidence="2" id="KW-0732">Signal</keyword>
<keyword evidence="1" id="KW-0802">TPR repeat</keyword>
<dbReference type="Gene3D" id="1.25.40.10">
    <property type="entry name" value="Tetratricopeptide repeat domain"/>
    <property type="match status" value="2"/>
</dbReference>
<name>A0A1E5QRL7_9CYAN</name>
<dbReference type="InterPro" id="IPR011990">
    <property type="entry name" value="TPR-like_helical_dom_sf"/>
</dbReference>
<dbReference type="STRING" id="1781255.BH720_00065"/>
<accession>A0A1E5QRL7</accession>
<dbReference type="PROSITE" id="PS50005">
    <property type="entry name" value="TPR"/>
    <property type="match status" value="1"/>
</dbReference>
<evidence type="ECO:0000256" key="1">
    <source>
        <dbReference type="PROSITE-ProRule" id="PRU00339"/>
    </source>
</evidence>
<dbReference type="InterPro" id="IPR019734">
    <property type="entry name" value="TPR_rpt"/>
</dbReference>
<sequence>MFPPHSNHMKNSLTIPKRMISAVSATMVLSLSLFANSALADPFRSTQPQNIGQNTEAAFKAIFMEGNYPAAQQYLRQAEAAEPNEPLAYAMLASLAYREQDWESLKLYATKTRQTSERLVQNDPLRGNLYAAVGHFLEGAYDLVKQGTVRGAPQALNKLQLVFRYLREAEKLAPNDPELNLLKGYMDLMLSVNLPFSNPAQAVDRLERYAAPSYLAYRGIAIAYRDLKDDAKAIEYVDRAIAQTPNNPELNYLKAQILTSQNQRQEAGRYFQAALARPNLLPKNLVAQIFYEQCRNQNRIDNQTRNCDAMRDPIRQGNQAWGPETLPPL</sequence>
<protein>
    <submittedName>
        <fullName evidence="3">Uncharacterized protein</fullName>
    </submittedName>
</protein>
<proteinExistence type="predicted"/>
<comment type="caution">
    <text evidence="3">The sequence shown here is derived from an EMBL/GenBank/DDBJ whole genome shotgun (WGS) entry which is preliminary data.</text>
</comment>
<dbReference type="InterPro" id="IPR048173">
    <property type="entry name" value="Sll0314-like"/>
</dbReference>
<feature type="repeat" description="TPR" evidence="1">
    <location>
        <begin position="214"/>
        <end position="247"/>
    </location>
</feature>
<dbReference type="EMBL" id="MJGC01000002">
    <property type="protein sequence ID" value="OEJ77281.1"/>
    <property type="molecule type" value="Genomic_DNA"/>
</dbReference>